<protein>
    <submittedName>
        <fullName evidence="1">Uncharacterized protein</fullName>
    </submittedName>
</protein>
<organism evidence="1">
    <name type="scientific">Anguilla anguilla</name>
    <name type="common">European freshwater eel</name>
    <name type="synonym">Muraena anguilla</name>
    <dbReference type="NCBI Taxonomy" id="7936"/>
    <lineage>
        <taxon>Eukaryota</taxon>
        <taxon>Metazoa</taxon>
        <taxon>Chordata</taxon>
        <taxon>Craniata</taxon>
        <taxon>Vertebrata</taxon>
        <taxon>Euteleostomi</taxon>
        <taxon>Actinopterygii</taxon>
        <taxon>Neopterygii</taxon>
        <taxon>Teleostei</taxon>
        <taxon>Anguilliformes</taxon>
        <taxon>Anguillidae</taxon>
        <taxon>Anguilla</taxon>
    </lineage>
</organism>
<dbReference type="AlphaFoldDB" id="A0A0E9P688"/>
<sequence>MKNITIIQMCFSQDQRSSNLLRLQSPI</sequence>
<accession>A0A0E9P688</accession>
<proteinExistence type="predicted"/>
<reference evidence="1" key="1">
    <citation type="submission" date="2014-11" db="EMBL/GenBank/DDBJ databases">
        <authorList>
            <person name="Amaro Gonzalez C."/>
        </authorList>
    </citation>
    <scope>NUCLEOTIDE SEQUENCE</scope>
</reference>
<reference evidence="1" key="2">
    <citation type="journal article" date="2015" name="Fish Shellfish Immunol.">
        <title>Early steps in the European eel (Anguilla anguilla)-Vibrio vulnificus interaction in the gills: Role of the RtxA13 toxin.</title>
        <authorList>
            <person name="Callol A."/>
            <person name="Pajuelo D."/>
            <person name="Ebbesson L."/>
            <person name="Teles M."/>
            <person name="MacKenzie S."/>
            <person name="Amaro C."/>
        </authorList>
    </citation>
    <scope>NUCLEOTIDE SEQUENCE</scope>
</reference>
<name>A0A0E9P688_ANGAN</name>
<evidence type="ECO:0000313" key="1">
    <source>
        <dbReference type="EMBL" id="JAH00106.1"/>
    </source>
</evidence>
<dbReference type="EMBL" id="GBXM01108471">
    <property type="protein sequence ID" value="JAH00106.1"/>
    <property type="molecule type" value="Transcribed_RNA"/>
</dbReference>